<evidence type="ECO:0000256" key="6">
    <source>
        <dbReference type="SAM" id="Phobius"/>
    </source>
</evidence>
<evidence type="ECO:0000256" key="3">
    <source>
        <dbReference type="ARBA" id="ARBA00022692"/>
    </source>
</evidence>
<dbReference type="Pfam" id="PF08395">
    <property type="entry name" value="7tm_7"/>
    <property type="match status" value="1"/>
</dbReference>
<comment type="caution">
    <text evidence="7">The sequence shown here is derived from an EMBL/GenBank/DDBJ whole genome shotgun (WGS) entry which is preliminary data.</text>
</comment>
<dbReference type="AlphaFoldDB" id="A0A4C1YJM4"/>
<feature type="transmembrane region" description="Helical" evidence="6">
    <location>
        <begin position="154"/>
        <end position="174"/>
    </location>
</feature>
<dbReference type="InterPro" id="IPR013604">
    <property type="entry name" value="7TM_chemorcpt"/>
</dbReference>
<gene>
    <name evidence="7" type="ORF">EVAR_57211_1</name>
</gene>
<evidence type="ECO:0000313" key="7">
    <source>
        <dbReference type="EMBL" id="GBP75473.1"/>
    </source>
</evidence>
<feature type="transmembrane region" description="Helical" evidence="6">
    <location>
        <begin position="20"/>
        <end position="41"/>
    </location>
</feature>
<accession>A0A4C1YJM4</accession>
<evidence type="ECO:0000313" key="8">
    <source>
        <dbReference type="Proteomes" id="UP000299102"/>
    </source>
</evidence>
<keyword evidence="2" id="KW-1003">Cell membrane</keyword>
<protein>
    <submittedName>
        <fullName evidence="7">Uncharacterized protein</fullName>
    </submittedName>
</protein>
<feature type="transmembrane region" description="Helical" evidence="6">
    <location>
        <begin position="61"/>
        <end position="80"/>
    </location>
</feature>
<evidence type="ECO:0000256" key="4">
    <source>
        <dbReference type="ARBA" id="ARBA00022989"/>
    </source>
</evidence>
<feature type="transmembrane region" description="Helical" evidence="6">
    <location>
        <begin position="186"/>
        <end position="209"/>
    </location>
</feature>
<proteinExistence type="predicted"/>
<evidence type="ECO:0000256" key="1">
    <source>
        <dbReference type="ARBA" id="ARBA00004651"/>
    </source>
</evidence>
<keyword evidence="5 6" id="KW-0472">Membrane</keyword>
<dbReference type="GO" id="GO:0050909">
    <property type="term" value="P:sensory perception of taste"/>
    <property type="evidence" value="ECO:0007669"/>
    <property type="project" value="InterPro"/>
</dbReference>
<evidence type="ECO:0000256" key="5">
    <source>
        <dbReference type="ARBA" id="ARBA00023136"/>
    </source>
</evidence>
<reference evidence="7 8" key="1">
    <citation type="journal article" date="2019" name="Commun. Biol.">
        <title>The bagworm genome reveals a unique fibroin gene that provides high tensile strength.</title>
        <authorList>
            <person name="Kono N."/>
            <person name="Nakamura H."/>
            <person name="Ohtoshi R."/>
            <person name="Tomita M."/>
            <person name="Numata K."/>
            <person name="Arakawa K."/>
        </authorList>
    </citation>
    <scope>NUCLEOTIDE SEQUENCE [LARGE SCALE GENOMIC DNA]</scope>
</reference>
<keyword evidence="4 6" id="KW-1133">Transmembrane helix</keyword>
<dbReference type="EMBL" id="BGZK01001250">
    <property type="protein sequence ID" value="GBP75473.1"/>
    <property type="molecule type" value="Genomic_DNA"/>
</dbReference>
<keyword evidence="8" id="KW-1185">Reference proteome</keyword>
<comment type="subcellular location">
    <subcellularLocation>
        <location evidence="1">Cell membrane</location>
        <topology evidence="1">Multi-pass membrane protein</topology>
    </subcellularLocation>
</comment>
<evidence type="ECO:0000256" key="2">
    <source>
        <dbReference type="ARBA" id="ARBA00022475"/>
    </source>
</evidence>
<organism evidence="7 8">
    <name type="scientific">Eumeta variegata</name>
    <name type="common">Bagworm moth</name>
    <name type="synonym">Eumeta japonica</name>
    <dbReference type="NCBI Taxonomy" id="151549"/>
    <lineage>
        <taxon>Eukaryota</taxon>
        <taxon>Metazoa</taxon>
        <taxon>Ecdysozoa</taxon>
        <taxon>Arthropoda</taxon>
        <taxon>Hexapoda</taxon>
        <taxon>Insecta</taxon>
        <taxon>Pterygota</taxon>
        <taxon>Neoptera</taxon>
        <taxon>Endopterygota</taxon>
        <taxon>Lepidoptera</taxon>
        <taxon>Glossata</taxon>
        <taxon>Ditrysia</taxon>
        <taxon>Tineoidea</taxon>
        <taxon>Psychidae</taxon>
        <taxon>Oiketicinae</taxon>
        <taxon>Eumeta</taxon>
    </lineage>
</organism>
<dbReference type="GO" id="GO:0005886">
    <property type="term" value="C:plasma membrane"/>
    <property type="evidence" value="ECO:0007669"/>
    <property type="project" value="UniProtKB-SubCell"/>
</dbReference>
<keyword evidence="3 6" id="KW-0812">Transmembrane</keyword>
<sequence>MSRVNRNTEYSSTTSRRGRCYQICVAVWAAAVIKLCIYDLIMTMKVIQAFENFVTGLWWSTSLWIPYLILISSSLLLYRITETIDSLQNRIEECMSYKRLHDFESLTRNVVPLIDDDFEKKFCDFSDKVLTGVGESYNALCGCIDFFNEVFGSLMFVLVATVVIFQLSLIYYLALNASQNNTLETFTQVIHTTILTIGIILVAMGGENLQDAATGLRRSLTRLNNEVLQGIVI</sequence>
<dbReference type="Proteomes" id="UP000299102">
    <property type="component" value="Unassembled WGS sequence"/>
</dbReference>
<name>A0A4C1YJM4_EUMVA</name>